<dbReference type="EMBL" id="JBHRTS010000005">
    <property type="protein sequence ID" value="MFC3194707.1"/>
    <property type="molecule type" value="Genomic_DNA"/>
</dbReference>
<dbReference type="GO" id="GO:0003858">
    <property type="term" value="F:3-hydroxybutyrate dehydrogenase activity"/>
    <property type="evidence" value="ECO:0007669"/>
    <property type="project" value="UniProtKB-EC"/>
</dbReference>
<evidence type="ECO:0000313" key="3">
    <source>
        <dbReference type="EMBL" id="MFC3194707.1"/>
    </source>
</evidence>
<dbReference type="PANTHER" id="PTHR42879">
    <property type="entry name" value="3-OXOACYL-(ACYL-CARRIER-PROTEIN) REDUCTASE"/>
    <property type="match status" value="1"/>
</dbReference>
<keyword evidence="3" id="KW-0560">Oxidoreductase</keyword>
<dbReference type="RefSeq" id="WP_077410759.1">
    <property type="nucleotide sequence ID" value="NZ_JBHRTS010000005.1"/>
</dbReference>
<dbReference type="InterPro" id="IPR002347">
    <property type="entry name" value="SDR_fam"/>
</dbReference>
<sequence>MNKQHVFITGASSGIGLGIARLLGQQYEVTISDCAKAPLMAAQAELANEGLAVKTQLFDVCDAGHLADLRVLADEGGVDVLINNAGIQHVQAIEDFPPEKFQQLIDVMLVGPAMTTRAVLPAMKKRNFGRIINVGSVHSLVASAYKSAYVSAKHGLLGLAKTVALEVASSDITINTVCPGYVDTDMVRNQIKQQAEVHGIPETEVVEKIMLKNMPKKQFVSIEELAGTVAFLIGPYARSITAQAITLDGGWTAQ</sequence>
<dbReference type="InterPro" id="IPR050259">
    <property type="entry name" value="SDR"/>
</dbReference>
<comment type="similarity">
    <text evidence="1 2">Belongs to the short-chain dehydrogenases/reductases (SDR) family.</text>
</comment>
<name>A0ABV7JC60_9GAMM</name>
<reference evidence="4" key="1">
    <citation type="journal article" date="2019" name="Int. J. Syst. Evol. Microbiol.">
        <title>The Global Catalogue of Microorganisms (GCM) 10K type strain sequencing project: providing services to taxonomists for standard genome sequencing and annotation.</title>
        <authorList>
            <consortium name="The Broad Institute Genomics Platform"/>
            <consortium name="The Broad Institute Genome Sequencing Center for Infectious Disease"/>
            <person name="Wu L."/>
            <person name="Ma J."/>
        </authorList>
    </citation>
    <scope>NUCLEOTIDE SEQUENCE [LARGE SCALE GENOMIC DNA]</scope>
    <source>
        <strain evidence="4">KCTC 42953</strain>
    </source>
</reference>
<dbReference type="SUPFAM" id="SSF51735">
    <property type="entry name" value="NAD(P)-binding Rossmann-fold domains"/>
    <property type="match status" value="1"/>
</dbReference>
<dbReference type="EC" id="1.1.1.30" evidence="3"/>
<proteinExistence type="inferred from homology"/>
<dbReference type="PROSITE" id="PS00061">
    <property type="entry name" value="ADH_SHORT"/>
    <property type="match status" value="1"/>
</dbReference>
<evidence type="ECO:0000256" key="2">
    <source>
        <dbReference type="RuleBase" id="RU000363"/>
    </source>
</evidence>
<dbReference type="PRINTS" id="PR00081">
    <property type="entry name" value="GDHRDH"/>
</dbReference>
<dbReference type="InterPro" id="IPR011294">
    <property type="entry name" value="3-OHbutyrate_DH"/>
</dbReference>
<evidence type="ECO:0000313" key="4">
    <source>
        <dbReference type="Proteomes" id="UP001595533"/>
    </source>
</evidence>
<dbReference type="Pfam" id="PF00106">
    <property type="entry name" value="adh_short"/>
    <property type="match status" value="1"/>
</dbReference>
<dbReference type="Proteomes" id="UP001595533">
    <property type="component" value="Unassembled WGS sequence"/>
</dbReference>
<organism evidence="3 4">
    <name type="scientific">Marinicella sediminis</name>
    <dbReference type="NCBI Taxonomy" id="1792834"/>
    <lineage>
        <taxon>Bacteria</taxon>
        <taxon>Pseudomonadati</taxon>
        <taxon>Pseudomonadota</taxon>
        <taxon>Gammaproteobacteria</taxon>
        <taxon>Lysobacterales</taxon>
        <taxon>Marinicellaceae</taxon>
        <taxon>Marinicella</taxon>
    </lineage>
</organism>
<dbReference type="InterPro" id="IPR020904">
    <property type="entry name" value="Sc_DH/Rdtase_CS"/>
</dbReference>
<dbReference type="InterPro" id="IPR036291">
    <property type="entry name" value="NAD(P)-bd_dom_sf"/>
</dbReference>
<evidence type="ECO:0000256" key="1">
    <source>
        <dbReference type="ARBA" id="ARBA00006484"/>
    </source>
</evidence>
<gene>
    <name evidence="3" type="ORF">ACFODZ_10700</name>
</gene>
<protein>
    <submittedName>
        <fullName evidence="3">3-hydroxybutyrate dehydrogenase</fullName>
        <ecNumber evidence="3">1.1.1.30</ecNumber>
    </submittedName>
</protein>
<dbReference type="PANTHER" id="PTHR42879:SF2">
    <property type="entry name" value="3-OXOACYL-[ACYL-CARRIER-PROTEIN] REDUCTASE FABG"/>
    <property type="match status" value="1"/>
</dbReference>
<dbReference type="NCBIfam" id="NF009093">
    <property type="entry name" value="PRK12429.1"/>
    <property type="match status" value="1"/>
</dbReference>
<comment type="caution">
    <text evidence="3">The sequence shown here is derived from an EMBL/GenBank/DDBJ whole genome shotgun (WGS) entry which is preliminary data.</text>
</comment>
<keyword evidence="4" id="KW-1185">Reference proteome</keyword>
<dbReference type="PRINTS" id="PR00080">
    <property type="entry name" value="SDRFAMILY"/>
</dbReference>
<dbReference type="NCBIfam" id="TIGR01963">
    <property type="entry name" value="PHB_DH"/>
    <property type="match status" value="1"/>
</dbReference>
<dbReference type="Gene3D" id="3.40.50.720">
    <property type="entry name" value="NAD(P)-binding Rossmann-like Domain"/>
    <property type="match status" value="1"/>
</dbReference>
<accession>A0ABV7JC60</accession>